<sequence length="306" mass="35223">MAIQLAFIVIFVLGILLMVNPLVRWMSLKIHALRRNRFYYNRNRKNDVEEKLIDIEHIPLVVKLDEYASIAEIKMPALFILLTCFILAFSAFIGSYLVFPAPGSNLIVGLLFGLIPLLYVWSRFQKKQQSMAMVMIPTIQNFIGYFTEAENLESAIYKSANHMPFEIQSEWNRLILDFKTGTNPEAALITFAKRAGNDWANDFADILITHLDTGVNITSSLFKLVNEMQNAIYNEEKRLTLLTAYKWGTFLMIALSIFVVFFNISMDPKNKYYYFVDPFGIKYITFSIIVLFISFVGALHMGKARI</sequence>
<evidence type="ECO:0000313" key="3">
    <source>
        <dbReference type="Proteomes" id="UP001596044"/>
    </source>
</evidence>
<keyword evidence="1" id="KW-0812">Transmembrane</keyword>
<accession>A0ABW0K6S3</accession>
<dbReference type="Proteomes" id="UP001596044">
    <property type="component" value="Unassembled WGS sequence"/>
</dbReference>
<feature type="transmembrane region" description="Helical" evidence="1">
    <location>
        <begin position="105"/>
        <end position="121"/>
    </location>
</feature>
<name>A0ABW0K6S3_9BACL</name>
<feature type="transmembrane region" description="Helical" evidence="1">
    <location>
        <begin position="6"/>
        <end position="27"/>
    </location>
</feature>
<keyword evidence="3" id="KW-1185">Reference proteome</keyword>
<reference evidence="3" key="1">
    <citation type="journal article" date="2019" name="Int. J. Syst. Evol. Microbiol.">
        <title>The Global Catalogue of Microorganisms (GCM) 10K type strain sequencing project: providing services to taxonomists for standard genome sequencing and annotation.</title>
        <authorList>
            <consortium name="The Broad Institute Genomics Platform"/>
            <consortium name="The Broad Institute Genome Sequencing Center for Infectious Disease"/>
            <person name="Wu L."/>
            <person name="Ma J."/>
        </authorList>
    </citation>
    <scope>NUCLEOTIDE SEQUENCE [LARGE SCALE GENOMIC DNA]</scope>
    <source>
        <strain evidence="3">KACC 11904</strain>
    </source>
</reference>
<dbReference type="RefSeq" id="WP_377524722.1">
    <property type="nucleotide sequence ID" value="NZ_JBHSMJ010000017.1"/>
</dbReference>
<keyword evidence="1" id="KW-0472">Membrane</keyword>
<protein>
    <submittedName>
        <fullName evidence="2">Type II secretion system F family protein</fullName>
    </submittedName>
</protein>
<evidence type="ECO:0000256" key="1">
    <source>
        <dbReference type="SAM" id="Phobius"/>
    </source>
</evidence>
<evidence type="ECO:0000313" key="2">
    <source>
        <dbReference type="EMBL" id="MFC5449110.1"/>
    </source>
</evidence>
<keyword evidence="1" id="KW-1133">Transmembrane helix</keyword>
<dbReference type="EMBL" id="JBHSMJ010000017">
    <property type="protein sequence ID" value="MFC5449110.1"/>
    <property type="molecule type" value="Genomic_DNA"/>
</dbReference>
<gene>
    <name evidence="2" type="ORF">ACFPOG_12630</name>
</gene>
<feature type="transmembrane region" description="Helical" evidence="1">
    <location>
        <begin position="244"/>
        <end position="264"/>
    </location>
</feature>
<feature type="transmembrane region" description="Helical" evidence="1">
    <location>
        <begin position="77"/>
        <end position="99"/>
    </location>
</feature>
<feature type="transmembrane region" description="Helical" evidence="1">
    <location>
        <begin position="284"/>
        <end position="302"/>
    </location>
</feature>
<organism evidence="2 3">
    <name type="scientific">Paenibacillus aestuarii</name>
    <dbReference type="NCBI Taxonomy" id="516965"/>
    <lineage>
        <taxon>Bacteria</taxon>
        <taxon>Bacillati</taxon>
        <taxon>Bacillota</taxon>
        <taxon>Bacilli</taxon>
        <taxon>Bacillales</taxon>
        <taxon>Paenibacillaceae</taxon>
        <taxon>Paenibacillus</taxon>
    </lineage>
</organism>
<proteinExistence type="predicted"/>
<comment type="caution">
    <text evidence="2">The sequence shown here is derived from an EMBL/GenBank/DDBJ whole genome shotgun (WGS) entry which is preliminary data.</text>
</comment>